<protein>
    <submittedName>
        <fullName evidence="1">Uncharacterized protein</fullName>
    </submittedName>
</protein>
<dbReference type="Proteomes" id="UP000004116">
    <property type="component" value="Unassembled WGS sequence"/>
</dbReference>
<accession>G2GZR7</accession>
<dbReference type="EMBL" id="AGCA01000310">
    <property type="protein sequence ID" value="EGY28768.1"/>
    <property type="molecule type" value="Genomic_DNA"/>
</dbReference>
<name>G2GZR7_9ENTR</name>
<dbReference type="AlphaFoldDB" id="G2GZR7"/>
<evidence type="ECO:0000313" key="2">
    <source>
        <dbReference type="Proteomes" id="UP000004116"/>
    </source>
</evidence>
<comment type="caution">
    <text evidence="1">The sequence shown here is derived from an EMBL/GenBank/DDBJ whole genome shotgun (WGS) entry which is preliminary data.</text>
</comment>
<gene>
    <name evidence="1" type="ORF">Rin_00012940</name>
</gene>
<reference evidence="1 2" key="1">
    <citation type="journal article" date="2012" name="Genome Res.">
        <title>Genomic basis of endosymbiont-conferred protection against an insect parasitoid.</title>
        <authorList>
            <person name="Hansen A.K."/>
            <person name="Vorburger C."/>
            <person name="Moran N.A."/>
        </authorList>
    </citation>
    <scope>NUCLEOTIDE SEQUENCE [LARGE SCALE GENOMIC DNA]</scope>
    <source>
        <strain evidence="2">R5.15</strain>
    </source>
</reference>
<proteinExistence type="predicted"/>
<organism evidence="1 2">
    <name type="scientific">Candidatus Regiella insecticola 5.15</name>
    <dbReference type="NCBI Taxonomy" id="1005043"/>
    <lineage>
        <taxon>Bacteria</taxon>
        <taxon>Pseudomonadati</taxon>
        <taxon>Pseudomonadota</taxon>
        <taxon>Gammaproteobacteria</taxon>
        <taxon>Enterobacterales</taxon>
        <taxon>Enterobacteriaceae</taxon>
        <taxon>aphid secondary symbionts</taxon>
        <taxon>Candidatus Regiella</taxon>
    </lineage>
</organism>
<dbReference type="RefSeq" id="WP_006706952.1">
    <property type="nucleotide sequence ID" value="NZ_AGCA01000310.1"/>
</dbReference>
<evidence type="ECO:0000313" key="1">
    <source>
        <dbReference type="EMBL" id="EGY28768.1"/>
    </source>
</evidence>
<keyword evidence="2" id="KW-1185">Reference proteome</keyword>
<sequence length="42" mass="4739">MPGSVVHDSRINLILFKAERRGAQTVQIVQQAMTTQNQVKMI</sequence>